<protein>
    <submittedName>
        <fullName evidence="2">Uncharacterized protein</fullName>
    </submittedName>
</protein>
<feature type="compositionally biased region" description="Basic and acidic residues" evidence="1">
    <location>
        <begin position="177"/>
        <end position="188"/>
    </location>
</feature>
<dbReference type="Proteomes" id="UP001374535">
    <property type="component" value="Chromosome 1"/>
</dbReference>
<dbReference type="AlphaFoldDB" id="A0AAQ3PHK2"/>
<gene>
    <name evidence="2" type="ORF">V8G54_004973</name>
</gene>
<dbReference type="EMBL" id="CP144700">
    <property type="protein sequence ID" value="WVZ26429.1"/>
    <property type="molecule type" value="Genomic_DNA"/>
</dbReference>
<evidence type="ECO:0000256" key="1">
    <source>
        <dbReference type="SAM" id="MobiDB-lite"/>
    </source>
</evidence>
<keyword evidence="3" id="KW-1185">Reference proteome</keyword>
<feature type="region of interest" description="Disordered" evidence="1">
    <location>
        <begin position="177"/>
        <end position="214"/>
    </location>
</feature>
<feature type="region of interest" description="Disordered" evidence="1">
    <location>
        <begin position="108"/>
        <end position="130"/>
    </location>
</feature>
<accession>A0AAQ3PHK2</accession>
<proteinExistence type="predicted"/>
<reference evidence="2 3" key="1">
    <citation type="journal article" date="2023" name="Life. Sci Alliance">
        <title>Evolutionary insights into 3D genome organization and epigenetic landscape of Vigna mungo.</title>
        <authorList>
            <person name="Junaid A."/>
            <person name="Singh B."/>
            <person name="Bhatia S."/>
        </authorList>
    </citation>
    <scope>NUCLEOTIDE SEQUENCE [LARGE SCALE GENOMIC DNA]</scope>
    <source>
        <strain evidence="2">Urdbean</strain>
    </source>
</reference>
<evidence type="ECO:0000313" key="3">
    <source>
        <dbReference type="Proteomes" id="UP001374535"/>
    </source>
</evidence>
<organism evidence="2 3">
    <name type="scientific">Vigna mungo</name>
    <name type="common">Black gram</name>
    <name type="synonym">Phaseolus mungo</name>
    <dbReference type="NCBI Taxonomy" id="3915"/>
    <lineage>
        <taxon>Eukaryota</taxon>
        <taxon>Viridiplantae</taxon>
        <taxon>Streptophyta</taxon>
        <taxon>Embryophyta</taxon>
        <taxon>Tracheophyta</taxon>
        <taxon>Spermatophyta</taxon>
        <taxon>Magnoliopsida</taxon>
        <taxon>eudicotyledons</taxon>
        <taxon>Gunneridae</taxon>
        <taxon>Pentapetalae</taxon>
        <taxon>rosids</taxon>
        <taxon>fabids</taxon>
        <taxon>Fabales</taxon>
        <taxon>Fabaceae</taxon>
        <taxon>Papilionoideae</taxon>
        <taxon>50 kb inversion clade</taxon>
        <taxon>NPAAA clade</taxon>
        <taxon>indigoferoid/millettioid clade</taxon>
        <taxon>Phaseoleae</taxon>
        <taxon>Vigna</taxon>
    </lineage>
</organism>
<name>A0AAQ3PHK2_VIGMU</name>
<sequence>MTRKRIRQNALKDEARFTSFESDQVNSVERESIHNACKEIASGTLLKCGSKANVLSDLDLQEMGHGDWLIPILFEYTLDGYAFLHYIYQVATPSVYHGFAKLLKSATAKEPTATKGGDTPSLNTEQEDGSDFNLEDKVDVEGVCNGRILRVYERRRKIGGGLAERGEDMRGVGRTVAERRGEQRHEGSRLNGGAVAEQRGEERLRKARPNGINR</sequence>
<evidence type="ECO:0000313" key="2">
    <source>
        <dbReference type="EMBL" id="WVZ26429.1"/>
    </source>
</evidence>